<feature type="domain" description="SIS" evidence="5">
    <location>
        <begin position="137"/>
        <end position="277"/>
    </location>
</feature>
<evidence type="ECO:0000259" key="5">
    <source>
        <dbReference type="PROSITE" id="PS51464"/>
    </source>
</evidence>
<dbReference type="GO" id="GO:0097367">
    <property type="term" value="F:carbohydrate derivative binding"/>
    <property type="evidence" value="ECO:0007669"/>
    <property type="project" value="InterPro"/>
</dbReference>
<keyword evidence="3" id="KW-0804">Transcription</keyword>
<dbReference type="InterPro" id="IPR035472">
    <property type="entry name" value="RpiR-like_SIS"/>
</dbReference>
<dbReference type="PROSITE" id="PS51464">
    <property type="entry name" value="SIS"/>
    <property type="match status" value="1"/>
</dbReference>
<reference evidence="6 7" key="1">
    <citation type="submission" date="2010-01" db="EMBL/GenBank/DDBJ databases">
        <authorList>
            <person name="Weinstock G."/>
            <person name="Sodergren E."/>
            <person name="Clifton S."/>
            <person name="Fulton L."/>
            <person name="Fulton B."/>
            <person name="Courtney L."/>
            <person name="Fronick C."/>
            <person name="Harrison M."/>
            <person name="Strong C."/>
            <person name="Farmer C."/>
            <person name="Delahaunty K."/>
            <person name="Markovic C."/>
            <person name="Hall O."/>
            <person name="Minx P."/>
            <person name="Tomlinson C."/>
            <person name="Mitreva M."/>
            <person name="Nelson J."/>
            <person name="Hou S."/>
            <person name="Wollam A."/>
            <person name="Pepin K.H."/>
            <person name="Johnson M."/>
            <person name="Bhonagiri V."/>
            <person name="Nash W.E."/>
            <person name="Warren W."/>
            <person name="Chinwalla A."/>
            <person name="Mardis E.R."/>
            <person name="Wilson R.K."/>
        </authorList>
    </citation>
    <scope>NUCLEOTIDE SEQUENCE [LARGE SCALE GENOMIC DNA]</scope>
    <source>
        <strain evidence="6 7">DSM 13479</strain>
    </source>
</reference>
<dbReference type="Proteomes" id="UP000004968">
    <property type="component" value="Unassembled WGS sequence"/>
</dbReference>
<dbReference type="GO" id="GO:0003677">
    <property type="term" value="F:DNA binding"/>
    <property type="evidence" value="ECO:0007669"/>
    <property type="project" value="UniProtKB-KW"/>
</dbReference>
<protein>
    <submittedName>
        <fullName evidence="6">SIS domain protein</fullName>
    </submittedName>
</protein>
<dbReference type="PANTHER" id="PTHR30514:SF1">
    <property type="entry name" value="HTH-TYPE TRANSCRIPTIONAL REGULATOR HEXR-RELATED"/>
    <property type="match status" value="1"/>
</dbReference>
<comment type="caution">
    <text evidence="6">The sequence shown here is derived from an EMBL/GenBank/DDBJ whole genome shotgun (WGS) entry which is preliminary data.</text>
</comment>
<organism evidence="6 7">
    <name type="scientific">Hungatella hathewayi DSM 13479</name>
    <dbReference type="NCBI Taxonomy" id="566550"/>
    <lineage>
        <taxon>Bacteria</taxon>
        <taxon>Bacillati</taxon>
        <taxon>Bacillota</taxon>
        <taxon>Clostridia</taxon>
        <taxon>Lachnospirales</taxon>
        <taxon>Lachnospiraceae</taxon>
        <taxon>Hungatella</taxon>
    </lineage>
</organism>
<evidence type="ECO:0000256" key="1">
    <source>
        <dbReference type="ARBA" id="ARBA00023015"/>
    </source>
</evidence>
<dbReference type="InterPro" id="IPR009057">
    <property type="entry name" value="Homeodomain-like_sf"/>
</dbReference>
<dbReference type="PANTHER" id="PTHR30514">
    <property type="entry name" value="GLUCOKINASE"/>
    <property type="match status" value="1"/>
</dbReference>
<keyword evidence="2" id="KW-0238">DNA-binding</keyword>
<dbReference type="HOGENOM" id="CLU_055769_0_4_9"/>
<dbReference type="GO" id="GO:1901135">
    <property type="term" value="P:carbohydrate derivative metabolic process"/>
    <property type="evidence" value="ECO:0007669"/>
    <property type="project" value="InterPro"/>
</dbReference>
<dbReference type="InterPro" id="IPR000281">
    <property type="entry name" value="HTH_RpiR"/>
</dbReference>
<dbReference type="CDD" id="cd05013">
    <property type="entry name" value="SIS_RpiR"/>
    <property type="match status" value="1"/>
</dbReference>
<dbReference type="SUPFAM" id="SSF46689">
    <property type="entry name" value="Homeodomain-like"/>
    <property type="match status" value="1"/>
</dbReference>
<evidence type="ECO:0000313" key="6">
    <source>
        <dbReference type="EMBL" id="EFC98196.1"/>
    </source>
</evidence>
<dbReference type="GO" id="GO:0003700">
    <property type="term" value="F:DNA-binding transcription factor activity"/>
    <property type="evidence" value="ECO:0007669"/>
    <property type="project" value="InterPro"/>
</dbReference>
<dbReference type="Gene3D" id="1.10.10.10">
    <property type="entry name" value="Winged helix-like DNA-binding domain superfamily/Winged helix DNA-binding domain"/>
    <property type="match status" value="1"/>
</dbReference>
<proteinExistence type="predicted"/>
<dbReference type="InterPro" id="IPR036388">
    <property type="entry name" value="WH-like_DNA-bd_sf"/>
</dbReference>
<dbReference type="Pfam" id="PF01418">
    <property type="entry name" value="HTH_6"/>
    <property type="match status" value="1"/>
</dbReference>
<dbReference type="Pfam" id="PF01380">
    <property type="entry name" value="SIS"/>
    <property type="match status" value="1"/>
</dbReference>
<dbReference type="AlphaFoldDB" id="D3AJ11"/>
<dbReference type="PROSITE" id="PS51071">
    <property type="entry name" value="HTH_RPIR"/>
    <property type="match status" value="1"/>
</dbReference>
<dbReference type="InterPro" id="IPR001347">
    <property type="entry name" value="SIS_dom"/>
</dbReference>
<gene>
    <name evidence="6" type="ORF">CLOSTHATH_03601</name>
</gene>
<name>D3AJ11_9FIRM</name>
<evidence type="ECO:0000313" key="7">
    <source>
        <dbReference type="Proteomes" id="UP000004968"/>
    </source>
</evidence>
<feature type="domain" description="HTH rpiR-type" evidence="4">
    <location>
        <begin position="15"/>
        <end position="91"/>
    </location>
</feature>
<accession>D3AJ11</accession>
<evidence type="ECO:0000256" key="2">
    <source>
        <dbReference type="ARBA" id="ARBA00023125"/>
    </source>
</evidence>
<dbReference type="InterPro" id="IPR046348">
    <property type="entry name" value="SIS_dom_sf"/>
</dbReference>
<dbReference type="SUPFAM" id="SSF53697">
    <property type="entry name" value="SIS domain"/>
    <property type="match status" value="1"/>
</dbReference>
<dbReference type="Gene3D" id="3.40.50.10490">
    <property type="entry name" value="Glucose-6-phosphate isomerase like protein, domain 1"/>
    <property type="match status" value="1"/>
</dbReference>
<evidence type="ECO:0000259" key="4">
    <source>
        <dbReference type="PROSITE" id="PS51071"/>
    </source>
</evidence>
<dbReference type="InterPro" id="IPR047640">
    <property type="entry name" value="RpiR-like"/>
</dbReference>
<keyword evidence="1" id="KW-0805">Transcription regulation</keyword>
<evidence type="ECO:0000256" key="3">
    <source>
        <dbReference type="ARBA" id="ARBA00023163"/>
    </source>
</evidence>
<dbReference type="EMBL" id="ACIO01000302">
    <property type="protein sequence ID" value="EFC98196.1"/>
    <property type="molecule type" value="Genomic_DNA"/>
</dbReference>
<sequence length="295" mass="32428">MRDRNGGRGAMQDHINVSGVLCSSYDTFFEAEKKIADYILEHKSEIIDMTVAELALASGTSDATVSRFCRRCGFNGFHHLKITLAKEVAEERGNSVEVSNDISRENIAQSLQNILANKVAELTQTVSMMDPVQLGKILDLIEHARTVQLVAVGNTIPVALDGAFKLNQLGINAVSGTIWEAQMAFTCNLGPEDVVIIISNSGFSKRLMTLTAVARENQCRMIAITNNAASPLGQACDYHITTATREKLLLGEFCFSRVSATMAVEILYLFLAVSKKDSYEHIRRHEIAISEDKNN</sequence>